<gene>
    <name evidence="2" type="ORF">SADUNF_SadunfMtG0006500</name>
</gene>
<sequence>MDFVDRETKQKLQFTPAYSDLIANPVVEPASPVALIEQRPKKHKSGKEPGQGSLLVNKKPAERKDLYRRNCRSNLGASLADTISDKNKVIFGSNFSKGSTVSSIISSAHPYGSRANYRGGALIPIFEREYALLDANDGVRNEDIKHIESDIDKAKHGFPRMLELRHDREDSALGRAAETNQDLVYSPIPRFDKLSIATPLGLAGRSINRIVVRIESDTIQYDGLAAALFSAVARKKPCA</sequence>
<keyword evidence="3" id="KW-1185">Reference proteome</keyword>
<proteinExistence type="predicted"/>
<organism evidence="2 3">
    <name type="scientific">Salix dunnii</name>
    <dbReference type="NCBI Taxonomy" id="1413687"/>
    <lineage>
        <taxon>Eukaryota</taxon>
        <taxon>Viridiplantae</taxon>
        <taxon>Streptophyta</taxon>
        <taxon>Embryophyta</taxon>
        <taxon>Tracheophyta</taxon>
        <taxon>Spermatophyta</taxon>
        <taxon>Magnoliopsida</taxon>
        <taxon>eudicotyledons</taxon>
        <taxon>Gunneridae</taxon>
        <taxon>Pentapetalae</taxon>
        <taxon>rosids</taxon>
        <taxon>fabids</taxon>
        <taxon>Malpighiales</taxon>
        <taxon>Salicaceae</taxon>
        <taxon>Saliceae</taxon>
        <taxon>Salix</taxon>
    </lineage>
</organism>
<dbReference type="Proteomes" id="UP000657918">
    <property type="component" value="Unassembled WGS sequence"/>
</dbReference>
<dbReference type="AlphaFoldDB" id="A0A835MC02"/>
<evidence type="ECO:0000313" key="3">
    <source>
        <dbReference type="Proteomes" id="UP000657918"/>
    </source>
</evidence>
<comment type="caution">
    <text evidence="2">The sequence shown here is derived from an EMBL/GenBank/DDBJ whole genome shotgun (WGS) entry which is preliminary data.</text>
</comment>
<accession>A0A835MC02</accession>
<feature type="region of interest" description="Disordered" evidence="1">
    <location>
        <begin position="37"/>
        <end position="59"/>
    </location>
</feature>
<keyword evidence="2" id="KW-0496">Mitochondrion</keyword>
<name>A0A835MC02_9ROSI</name>
<reference evidence="2 3" key="1">
    <citation type="submission" date="2020-10" db="EMBL/GenBank/DDBJ databases">
        <title>Plant Genome Project.</title>
        <authorList>
            <person name="Zhang R.-G."/>
        </authorList>
    </citation>
    <scope>NUCLEOTIDE SEQUENCE [LARGE SCALE GENOMIC DNA]</scope>
    <source>
        <strain evidence="2">FAFU-HL-1</strain>
        <tissue evidence="2">Leaf</tissue>
    </source>
</reference>
<evidence type="ECO:0000256" key="1">
    <source>
        <dbReference type="SAM" id="MobiDB-lite"/>
    </source>
</evidence>
<protein>
    <submittedName>
        <fullName evidence="2">Uncharacterized protein</fullName>
    </submittedName>
</protein>
<geneLocation type="mitochondrion" evidence="2"/>
<evidence type="ECO:0000313" key="2">
    <source>
        <dbReference type="EMBL" id="KAF9660755.1"/>
    </source>
</evidence>
<dbReference type="EMBL" id="JADGMS010000020">
    <property type="protein sequence ID" value="KAF9660755.1"/>
    <property type="molecule type" value="Genomic_DNA"/>
</dbReference>